<keyword evidence="3" id="KW-1185">Reference proteome</keyword>
<evidence type="ECO:0000259" key="1">
    <source>
        <dbReference type="Pfam" id="PF10881"/>
    </source>
</evidence>
<dbReference type="RefSeq" id="WP_107890957.1">
    <property type="nucleotide sequence ID" value="NZ_NHSI01000031.1"/>
</dbReference>
<reference evidence="2 3" key="1">
    <citation type="submission" date="2018-04" db="EMBL/GenBank/DDBJ databases">
        <title>Genomic Encyclopedia of Archaeal and Bacterial Type Strains, Phase II (KMG-II): from individual species to whole genera.</title>
        <authorList>
            <person name="Goeker M."/>
        </authorList>
    </citation>
    <scope>NUCLEOTIDE SEQUENCE [LARGE SCALE GENOMIC DNA]</scope>
    <source>
        <strain evidence="2 3">DSM 18064</strain>
    </source>
</reference>
<dbReference type="OrthoDB" id="5679025at2"/>
<name>A0A2T5BVU6_9RHOB</name>
<evidence type="ECO:0000313" key="3">
    <source>
        <dbReference type="Proteomes" id="UP000243859"/>
    </source>
</evidence>
<evidence type="ECO:0000313" key="2">
    <source>
        <dbReference type="EMBL" id="PTN03687.1"/>
    </source>
</evidence>
<organism evidence="2 3">
    <name type="scientific">Rhodovulum imhoffii</name>
    <dbReference type="NCBI Taxonomy" id="365340"/>
    <lineage>
        <taxon>Bacteria</taxon>
        <taxon>Pseudomonadati</taxon>
        <taxon>Pseudomonadota</taxon>
        <taxon>Alphaproteobacteria</taxon>
        <taxon>Rhodobacterales</taxon>
        <taxon>Paracoccaceae</taxon>
        <taxon>Rhodovulum</taxon>
    </lineage>
</organism>
<comment type="caution">
    <text evidence="2">The sequence shown here is derived from an EMBL/GenBank/DDBJ whole genome shotgun (WGS) entry which is preliminary data.</text>
</comment>
<gene>
    <name evidence="2" type="ORF">C8N32_102214</name>
</gene>
<dbReference type="EMBL" id="QAAA01000002">
    <property type="protein sequence ID" value="PTN03687.1"/>
    <property type="molecule type" value="Genomic_DNA"/>
</dbReference>
<dbReference type="Proteomes" id="UP000243859">
    <property type="component" value="Unassembled WGS sequence"/>
</dbReference>
<dbReference type="Gene3D" id="3.40.960.10">
    <property type="entry name" value="VSR Endonuclease"/>
    <property type="match status" value="1"/>
</dbReference>
<protein>
    <submittedName>
        <fullName evidence="2">Uncharacterized protein DUF2726</fullName>
    </submittedName>
</protein>
<dbReference type="InterPro" id="IPR024402">
    <property type="entry name" value="DUF2726"/>
</dbReference>
<proteinExistence type="predicted"/>
<dbReference type="AlphaFoldDB" id="A0A2T5BVU6"/>
<dbReference type="Pfam" id="PF10881">
    <property type="entry name" value="DUF2726"/>
    <property type="match status" value="1"/>
</dbReference>
<sequence length="182" mass="21014">MDFLTGFLAGVLIFGFYQKRKHRSAKERFQQFDVTKHHNQQRFVDQADFYPRKPVNPEAYKAVFSVVERTLAEITPKHRLLAEVSMGSFLGTSNEKGTRGQQNLAFRSINSKRVDFLVIDEFGYPKLVIEYHGSGHFQGSAEARDEVKRRALKRAGIPLLEFHEGVSAKEVGNRVRWWVTNR</sequence>
<feature type="domain" description="DUF2726" evidence="1">
    <location>
        <begin position="61"/>
        <end position="164"/>
    </location>
</feature>
<accession>A0A2T5BVU6</accession>